<proteinExistence type="predicted"/>
<evidence type="ECO:0000313" key="2">
    <source>
        <dbReference type="Proteomes" id="UP000177208"/>
    </source>
</evidence>
<gene>
    <name evidence="1" type="ORF">A2774_00005</name>
</gene>
<dbReference type="AlphaFoldDB" id="A0A1F7GCK1"/>
<protein>
    <submittedName>
        <fullName evidence="1">Uncharacterized protein</fullName>
    </submittedName>
</protein>
<dbReference type="Proteomes" id="UP000177208">
    <property type="component" value="Unassembled WGS sequence"/>
</dbReference>
<reference evidence="1 2" key="1">
    <citation type="journal article" date="2016" name="Nat. Commun.">
        <title>Thousands of microbial genomes shed light on interconnected biogeochemical processes in an aquifer system.</title>
        <authorList>
            <person name="Anantharaman K."/>
            <person name="Brown C.T."/>
            <person name="Hug L.A."/>
            <person name="Sharon I."/>
            <person name="Castelle C.J."/>
            <person name="Probst A.J."/>
            <person name="Thomas B.C."/>
            <person name="Singh A."/>
            <person name="Wilkins M.J."/>
            <person name="Karaoz U."/>
            <person name="Brodie E.L."/>
            <person name="Williams K.H."/>
            <person name="Hubbard S.S."/>
            <person name="Banfield J.F."/>
        </authorList>
    </citation>
    <scope>NUCLEOTIDE SEQUENCE [LARGE SCALE GENOMIC DNA]</scope>
</reference>
<organism evidence="1 2">
    <name type="scientific">Candidatus Roizmanbacteria bacterium RIFCSPHIGHO2_01_FULL_39_12c</name>
    <dbReference type="NCBI Taxonomy" id="1802031"/>
    <lineage>
        <taxon>Bacteria</taxon>
        <taxon>Candidatus Roizmaniibacteriota</taxon>
    </lineage>
</organism>
<name>A0A1F7GCK1_9BACT</name>
<dbReference type="EMBL" id="MFZG01000019">
    <property type="protein sequence ID" value="OGK16670.1"/>
    <property type="molecule type" value="Genomic_DNA"/>
</dbReference>
<accession>A0A1F7GCK1</accession>
<comment type="caution">
    <text evidence="1">The sequence shown here is derived from an EMBL/GenBank/DDBJ whole genome shotgun (WGS) entry which is preliminary data.</text>
</comment>
<sequence length="82" mass="9044">MQVFERQSKLLLQIFPPSNIFLLQKNSLPKGPVIQTPPDFSHSIPFSSVIGAGVYLKGFSNKDGLINILNKTIPKMNYPAAS</sequence>
<evidence type="ECO:0000313" key="1">
    <source>
        <dbReference type="EMBL" id="OGK16670.1"/>
    </source>
</evidence>